<gene>
    <name evidence="2" type="ORF">CAEBREN_05350</name>
</gene>
<feature type="region of interest" description="Disordered" evidence="1">
    <location>
        <begin position="70"/>
        <end position="111"/>
    </location>
</feature>
<accession>G0NX02</accession>
<proteinExistence type="predicted"/>
<keyword evidence="3" id="KW-1185">Reference proteome</keyword>
<organism evidence="3">
    <name type="scientific">Caenorhabditis brenneri</name>
    <name type="common">Nematode worm</name>
    <dbReference type="NCBI Taxonomy" id="135651"/>
    <lineage>
        <taxon>Eukaryota</taxon>
        <taxon>Metazoa</taxon>
        <taxon>Ecdysozoa</taxon>
        <taxon>Nematoda</taxon>
        <taxon>Chromadorea</taxon>
        <taxon>Rhabditida</taxon>
        <taxon>Rhabditina</taxon>
        <taxon>Rhabditomorpha</taxon>
        <taxon>Rhabditoidea</taxon>
        <taxon>Rhabditidae</taxon>
        <taxon>Peloderinae</taxon>
        <taxon>Caenorhabditis</taxon>
    </lineage>
</organism>
<name>G0NX02_CAEBE</name>
<dbReference type="HOGENOM" id="CLU_1769713_0_0_1"/>
<feature type="compositionally biased region" description="Basic and acidic residues" evidence="1">
    <location>
        <begin position="70"/>
        <end position="97"/>
    </location>
</feature>
<sequence>MTAFNAKYFGELMAKIEKEEDIQPTLELMAKLAVPVKIAEEQKLLEKLAKLASHVTMSPLCEKIVKHVNERKKEEEGKAKKEEQDKAKKDRRNEKRRENYKRKREADETIKMEAKKLKTDVSEKFPKETVAVAKPKPAAKKTTLMMKCLKDANKLRKQFK</sequence>
<reference evidence="3" key="1">
    <citation type="submission" date="2011-07" db="EMBL/GenBank/DDBJ databases">
        <authorList>
            <consortium name="Caenorhabditis brenneri Sequencing and Analysis Consortium"/>
            <person name="Wilson R.K."/>
        </authorList>
    </citation>
    <scope>NUCLEOTIDE SEQUENCE [LARGE SCALE GENOMIC DNA]</scope>
    <source>
        <strain evidence="3">PB2801</strain>
    </source>
</reference>
<dbReference type="EMBL" id="GL379968">
    <property type="protein sequence ID" value="EGT39341.1"/>
    <property type="molecule type" value="Genomic_DNA"/>
</dbReference>
<dbReference type="InParanoid" id="G0NX02"/>
<dbReference type="AlphaFoldDB" id="G0NX02"/>
<dbReference type="Proteomes" id="UP000008068">
    <property type="component" value="Unassembled WGS sequence"/>
</dbReference>
<protein>
    <submittedName>
        <fullName evidence="2">Uncharacterized protein</fullName>
    </submittedName>
</protein>
<evidence type="ECO:0000313" key="2">
    <source>
        <dbReference type="EMBL" id="EGT39341.1"/>
    </source>
</evidence>
<dbReference type="FunCoup" id="G0NX02">
    <property type="interactions" value="243"/>
</dbReference>
<evidence type="ECO:0000313" key="3">
    <source>
        <dbReference type="Proteomes" id="UP000008068"/>
    </source>
</evidence>
<evidence type="ECO:0000256" key="1">
    <source>
        <dbReference type="SAM" id="MobiDB-lite"/>
    </source>
</evidence>